<evidence type="ECO:0000256" key="8">
    <source>
        <dbReference type="ARBA" id="ARBA00022777"/>
    </source>
</evidence>
<dbReference type="PRINTS" id="PR00344">
    <property type="entry name" value="BCTRLSENSOR"/>
</dbReference>
<evidence type="ECO:0000256" key="1">
    <source>
        <dbReference type="ARBA" id="ARBA00000085"/>
    </source>
</evidence>
<dbReference type="Pfam" id="PF02518">
    <property type="entry name" value="HATPase_c"/>
    <property type="match status" value="1"/>
</dbReference>
<dbReference type="Proteomes" id="UP000005384">
    <property type="component" value="Unassembled WGS sequence"/>
</dbReference>
<feature type="domain" description="Histidine kinase" evidence="15">
    <location>
        <begin position="336"/>
        <end position="553"/>
    </location>
</feature>
<dbReference type="EMBL" id="ADLN01000104">
    <property type="protein sequence ID" value="EHI58337.1"/>
    <property type="molecule type" value="Genomic_DNA"/>
</dbReference>
<dbReference type="GO" id="GO:0000155">
    <property type="term" value="F:phosphorelay sensor kinase activity"/>
    <property type="evidence" value="ECO:0007669"/>
    <property type="project" value="InterPro"/>
</dbReference>
<dbReference type="PROSITE" id="PS50109">
    <property type="entry name" value="HIS_KIN"/>
    <property type="match status" value="1"/>
</dbReference>
<dbReference type="GO" id="GO:0005524">
    <property type="term" value="F:ATP binding"/>
    <property type="evidence" value="ECO:0007669"/>
    <property type="project" value="UniProtKB-KW"/>
</dbReference>
<gene>
    <name evidence="16" type="ORF">HMPREF9473_03795</name>
</gene>
<dbReference type="PANTHER" id="PTHR45569:SF1">
    <property type="entry name" value="SENSOR PROTEIN KDPD"/>
    <property type="match status" value="1"/>
</dbReference>
<evidence type="ECO:0000256" key="5">
    <source>
        <dbReference type="ARBA" id="ARBA00022679"/>
    </source>
</evidence>
<dbReference type="CDD" id="cd00075">
    <property type="entry name" value="HATPase"/>
    <property type="match status" value="1"/>
</dbReference>
<evidence type="ECO:0000256" key="6">
    <source>
        <dbReference type="ARBA" id="ARBA00022692"/>
    </source>
</evidence>
<dbReference type="PANTHER" id="PTHR45569">
    <property type="entry name" value="SENSOR PROTEIN KDPD"/>
    <property type="match status" value="1"/>
</dbReference>
<evidence type="ECO:0000256" key="3">
    <source>
        <dbReference type="ARBA" id="ARBA00012438"/>
    </source>
</evidence>
<feature type="transmembrane region" description="Helical" evidence="14">
    <location>
        <begin position="34"/>
        <end position="53"/>
    </location>
</feature>
<keyword evidence="11" id="KW-0902">Two-component regulatory system</keyword>
<name>G5IJW7_9FIRM</name>
<evidence type="ECO:0000256" key="12">
    <source>
        <dbReference type="ARBA" id="ARBA00023136"/>
    </source>
</evidence>
<feature type="transmembrane region" description="Helical" evidence="14">
    <location>
        <begin position="91"/>
        <end position="110"/>
    </location>
</feature>
<dbReference type="SMART" id="SM00387">
    <property type="entry name" value="HATPase_c"/>
    <property type="match status" value="1"/>
</dbReference>
<keyword evidence="7" id="KW-0547">Nucleotide-binding</keyword>
<evidence type="ECO:0000256" key="14">
    <source>
        <dbReference type="SAM" id="Phobius"/>
    </source>
</evidence>
<dbReference type="AlphaFoldDB" id="G5IJW7"/>
<dbReference type="InterPro" id="IPR003594">
    <property type="entry name" value="HATPase_dom"/>
</dbReference>
<evidence type="ECO:0000256" key="2">
    <source>
        <dbReference type="ARBA" id="ARBA00004141"/>
    </source>
</evidence>
<dbReference type="InterPro" id="IPR038318">
    <property type="entry name" value="KdpD_sf"/>
</dbReference>
<evidence type="ECO:0000256" key="10">
    <source>
        <dbReference type="ARBA" id="ARBA00022989"/>
    </source>
</evidence>
<feature type="transmembrane region" description="Helical" evidence="14">
    <location>
        <begin position="9"/>
        <end position="28"/>
    </location>
</feature>
<dbReference type="InterPro" id="IPR004358">
    <property type="entry name" value="Sig_transdc_His_kin-like_C"/>
</dbReference>
<sequence>MERADSKRIVVRDIIRSLLLLVMATLLGQVFRELGFSEANIIMVYILGVLLTAVCTQRRVYSLVSSLVSVLAFNYFFTVPYYTLKAYNDDYPVTFLTMFLSAFIASTLAVRMKQQTKDASEAAYRTKILLETNQLIQKGKGVELIGSVVADQLVKLLKRDVVVYLVEDGKLAEPMLFQAADVGTAESGTSKTDGRKAPGAETANGRKMPGTETTDRGRTEGVPEPPDRTSSEAFRGPSERKAAEWVFENRTRAGAFTEKYQEAGYLYLPVCAKDKSYAVVGISMGEAPLEGFESSVVRSILGECALALENEIALREREQSMLVAKNEQLRANLLRSISHDLRTPLTSISGNAGILLANADDMDREQRGKLYQDMYDDSLWLINLVENLLSVTRIEDGTMKLRLSAELLDDVVSEALRHVNRKSVEHKITVRQKEEFMLVRADAQLVVQVIINIVNNAVKYTPAGSEIVITTDKQDGMAVVEIADNGPGIPDEEKTNIFDMFYTLNKGVVDSRRSLGLGLALCKSIISAHGGEIMVMDNQPAGSIFRFTLPIEEVMLRE</sequence>
<comment type="caution">
    <text evidence="16">The sequence shown here is derived from an EMBL/GenBank/DDBJ whole genome shotgun (WGS) entry which is preliminary data.</text>
</comment>
<dbReference type="PATRIC" id="fig|742737.3.peg.3775"/>
<evidence type="ECO:0000313" key="17">
    <source>
        <dbReference type="Proteomes" id="UP000005384"/>
    </source>
</evidence>
<accession>G5IJW7</accession>
<organism evidence="16 17">
    <name type="scientific">Hungatella hathewayi WAL-18680</name>
    <dbReference type="NCBI Taxonomy" id="742737"/>
    <lineage>
        <taxon>Bacteria</taxon>
        <taxon>Bacillati</taxon>
        <taxon>Bacillota</taxon>
        <taxon>Clostridia</taxon>
        <taxon>Lachnospirales</taxon>
        <taxon>Lachnospiraceae</taxon>
        <taxon>Hungatella</taxon>
    </lineage>
</organism>
<dbReference type="RefSeq" id="WP_006781786.1">
    <property type="nucleotide sequence ID" value="NZ_CP040506.1"/>
</dbReference>
<dbReference type="SMART" id="SM00388">
    <property type="entry name" value="HisKA"/>
    <property type="match status" value="1"/>
</dbReference>
<comment type="catalytic activity">
    <reaction evidence="1">
        <text>ATP + protein L-histidine = ADP + protein N-phospho-L-histidine.</text>
        <dbReference type="EC" id="2.7.13.3"/>
    </reaction>
</comment>
<dbReference type="InterPro" id="IPR003661">
    <property type="entry name" value="HisK_dim/P_dom"/>
</dbReference>
<evidence type="ECO:0000259" key="15">
    <source>
        <dbReference type="PROSITE" id="PS50109"/>
    </source>
</evidence>
<keyword evidence="6 14" id="KW-0812">Transmembrane</keyword>
<dbReference type="GO" id="GO:0005886">
    <property type="term" value="C:plasma membrane"/>
    <property type="evidence" value="ECO:0007669"/>
    <property type="project" value="TreeGrafter"/>
</dbReference>
<keyword evidence="10 14" id="KW-1133">Transmembrane helix</keyword>
<keyword evidence="17" id="KW-1185">Reference proteome</keyword>
<evidence type="ECO:0000256" key="7">
    <source>
        <dbReference type="ARBA" id="ARBA00022741"/>
    </source>
</evidence>
<proteinExistence type="predicted"/>
<dbReference type="Pfam" id="PF13493">
    <property type="entry name" value="DUF4118"/>
    <property type="match status" value="1"/>
</dbReference>
<dbReference type="InterPro" id="IPR052023">
    <property type="entry name" value="Histidine_kinase_KdpD"/>
</dbReference>
<dbReference type="InterPro" id="IPR025201">
    <property type="entry name" value="KdpD_TM"/>
</dbReference>
<dbReference type="Gene3D" id="3.30.450.40">
    <property type="match status" value="1"/>
</dbReference>
<keyword evidence="4" id="KW-0597">Phosphoprotein</keyword>
<evidence type="ECO:0000256" key="13">
    <source>
        <dbReference type="SAM" id="MobiDB-lite"/>
    </source>
</evidence>
<feature type="transmembrane region" description="Helical" evidence="14">
    <location>
        <begin position="60"/>
        <end position="79"/>
    </location>
</feature>
<keyword evidence="8" id="KW-0418">Kinase</keyword>
<dbReference type="HOGENOM" id="CLU_000445_89_5_9"/>
<dbReference type="GO" id="GO:0042802">
    <property type="term" value="F:identical protein binding"/>
    <property type="evidence" value="ECO:0007669"/>
    <property type="project" value="UniProtKB-ARBA"/>
</dbReference>
<comment type="subcellular location">
    <subcellularLocation>
        <location evidence="2">Membrane</location>
        <topology evidence="2">Multi-pass membrane protein</topology>
    </subcellularLocation>
</comment>
<dbReference type="Gene3D" id="3.30.565.10">
    <property type="entry name" value="Histidine kinase-like ATPase, C-terminal domain"/>
    <property type="match status" value="1"/>
</dbReference>
<dbReference type="CDD" id="cd00082">
    <property type="entry name" value="HisKA"/>
    <property type="match status" value="1"/>
</dbReference>
<dbReference type="SUPFAM" id="SSF47384">
    <property type="entry name" value="Homodimeric domain of signal transducing histidine kinase"/>
    <property type="match status" value="1"/>
</dbReference>
<evidence type="ECO:0000256" key="4">
    <source>
        <dbReference type="ARBA" id="ARBA00022553"/>
    </source>
</evidence>
<feature type="region of interest" description="Disordered" evidence="13">
    <location>
        <begin position="184"/>
        <end position="237"/>
    </location>
</feature>
<reference evidence="16 17" key="1">
    <citation type="submission" date="2011-08" db="EMBL/GenBank/DDBJ databases">
        <title>The Genome Sequence of Clostridium hathewayi WAL-18680.</title>
        <authorList>
            <consortium name="The Broad Institute Genome Sequencing Platform"/>
            <person name="Earl A."/>
            <person name="Ward D."/>
            <person name="Feldgarden M."/>
            <person name="Gevers D."/>
            <person name="Finegold S.M."/>
            <person name="Summanen P.H."/>
            <person name="Molitoris D.R."/>
            <person name="Song M."/>
            <person name="Daigneault M."/>
            <person name="Allen-Vercoe E."/>
            <person name="Young S.K."/>
            <person name="Zeng Q."/>
            <person name="Gargeya S."/>
            <person name="Fitzgerald M."/>
            <person name="Haas B."/>
            <person name="Abouelleil A."/>
            <person name="Alvarado L."/>
            <person name="Arachchi H.M."/>
            <person name="Berlin A."/>
            <person name="Brown A."/>
            <person name="Chapman S.B."/>
            <person name="Chen Z."/>
            <person name="Dunbar C."/>
            <person name="Freedman E."/>
            <person name="Gearin G."/>
            <person name="Gellesch M."/>
            <person name="Goldberg J."/>
            <person name="Griggs A."/>
            <person name="Gujja S."/>
            <person name="Heiman D."/>
            <person name="Howarth C."/>
            <person name="Larson L."/>
            <person name="Lui A."/>
            <person name="MacDonald P.J.P."/>
            <person name="Montmayeur A."/>
            <person name="Murphy C."/>
            <person name="Neiman D."/>
            <person name="Pearson M."/>
            <person name="Priest M."/>
            <person name="Roberts A."/>
            <person name="Saif S."/>
            <person name="Shea T."/>
            <person name="Shenoy N."/>
            <person name="Sisk P."/>
            <person name="Stolte C."/>
            <person name="Sykes S."/>
            <person name="Wortman J."/>
            <person name="Nusbaum C."/>
            <person name="Birren B."/>
        </authorList>
    </citation>
    <scope>NUCLEOTIDE SEQUENCE [LARGE SCALE GENOMIC DNA]</scope>
    <source>
        <strain evidence="16 17">WAL-18680</strain>
    </source>
</reference>
<keyword evidence="5" id="KW-0808">Transferase</keyword>
<evidence type="ECO:0000313" key="16">
    <source>
        <dbReference type="EMBL" id="EHI58337.1"/>
    </source>
</evidence>
<dbReference type="InterPro" id="IPR036890">
    <property type="entry name" value="HATPase_C_sf"/>
</dbReference>
<evidence type="ECO:0000256" key="9">
    <source>
        <dbReference type="ARBA" id="ARBA00022840"/>
    </source>
</evidence>
<dbReference type="FunFam" id="3.30.565.10:FF:000042">
    <property type="entry name" value="Two-component sensor histidine kinase KdpD"/>
    <property type="match status" value="1"/>
</dbReference>
<dbReference type="InterPro" id="IPR005467">
    <property type="entry name" value="His_kinase_dom"/>
</dbReference>
<feature type="compositionally biased region" description="Basic and acidic residues" evidence="13">
    <location>
        <begin position="213"/>
        <end position="230"/>
    </location>
</feature>
<dbReference type="SUPFAM" id="SSF55874">
    <property type="entry name" value="ATPase domain of HSP90 chaperone/DNA topoisomerase II/histidine kinase"/>
    <property type="match status" value="1"/>
</dbReference>
<protein>
    <recommendedName>
        <fullName evidence="3">histidine kinase</fullName>
        <ecNumber evidence="3">2.7.13.3</ecNumber>
    </recommendedName>
</protein>
<keyword evidence="9" id="KW-0067">ATP-binding</keyword>
<dbReference type="InterPro" id="IPR029016">
    <property type="entry name" value="GAF-like_dom_sf"/>
</dbReference>
<dbReference type="Gene3D" id="1.10.287.130">
    <property type="match status" value="1"/>
</dbReference>
<keyword evidence="12 14" id="KW-0472">Membrane</keyword>
<dbReference type="Pfam" id="PF00512">
    <property type="entry name" value="HisKA"/>
    <property type="match status" value="1"/>
</dbReference>
<dbReference type="EC" id="2.7.13.3" evidence="3"/>
<evidence type="ECO:0000256" key="11">
    <source>
        <dbReference type="ARBA" id="ARBA00023012"/>
    </source>
</evidence>
<dbReference type="InterPro" id="IPR036097">
    <property type="entry name" value="HisK_dim/P_sf"/>
</dbReference>
<dbReference type="Gene3D" id="1.20.120.620">
    <property type="entry name" value="Backbone structure of the membrane domain of e. Coli histidine kinase receptor kdpd"/>
    <property type="match status" value="1"/>
</dbReference>